<organism evidence="4 5">
    <name type="scientific">Limulus polyphemus</name>
    <name type="common">Atlantic horseshoe crab</name>
    <dbReference type="NCBI Taxonomy" id="6850"/>
    <lineage>
        <taxon>Eukaryota</taxon>
        <taxon>Metazoa</taxon>
        <taxon>Ecdysozoa</taxon>
        <taxon>Arthropoda</taxon>
        <taxon>Chelicerata</taxon>
        <taxon>Merostomata</taxon>
        <taxon>Xiphosura</taxon>
        <taxon>Limulidae</taxon>
        <taxon>Limulus</taxon>
    </lineage>
</organism>
<evidence type="ECO:0000259" key="3">
    <source>
        <dbReference type="Pfam" id="PF00561"/>
    </source>
</evidence>
<sequence>MHQRRKTNEIRNKDTDSKAIETIPSHPYKDGVKSSASGKQLCQQGHRVLMIGLIIFGLFPLLFYFSSWVRCQYIFGPLLNWPPYTSLSSPQNLNLNCTINHNLGVEEGVTLGIWHILPKSQPTKCEKGLVLETEFEDNRPVFLYLHGIIENRGASHRLGMYNVLSQSQVDSHVVTFDYRGFGDSSGTPTATGMTNDSKAVYWWLRKFVSEKRIVIWGHSMGAAVGLRLVDELLKDGESVAGLVLEAPFNTLDDVAVTYPPLAFLSFLPYFDTLIVEPLKDKDTFFNPEEHIVAVKKPILFLHARGDWLVPYSLGEKLYQKAQENRPSHMKSSVQFVNIDETGSYGCGHRWLSLDPKLPEVITKFLESLNGENIKATLSTSA</sequence>
<feature type="domain" description="AB hydrolase-1" evidence="3">
    <location>
        <begin position="140"/>
        <end position="262"/>
    </location>
</feature>
<proteinExistence type="predicted"/>
<evidence type="ECO:0000256" key="1">
    <source>
        <dbReference type="SAM" id="MobiDB-lite"/>
    </source>
</evidence>
<dbReference type="Pfam" id="PF00561">
    <property type="entry name" value="Abhydrolase_1"/>
    <property type="match status" value="1"/>
</dbReference>
<evidence type="ECO:0000313" key="5">
    <source>
        <dbReference type="RefSeq" id="XP_013785222.2"/>
    </source>
</evidence>
<gene>
    <name evidence="5" type="primary">LOC106469281</name>
</gene>
<name>A0ABM1BMX8_LIMPO</name>
<dbReference type="InterPro" id="IPR029058">
    <property type="entry name" value="AB_hydrolase_fold"/>
</dbReference>
<reference evidence="5" key="1">
    <citation type="submission" date="2025-08" db="UniProtKB">
        <authorList>
            <consortium name="RefSeq"/>
        </authorList>
    </citation>
    <scope>IDENTIFICATION</scope>
    <source>
        <tissue evidence="5">Muscle</tissue>
    </source>
</reference>
<evidence type="ECO:0000256" key="2">
    <source>
        <dbReference type="SAM" id="Phobius"/>
    </source>
</evidence>
<keyword evidence="4" id="KW-1185">Reference proteome</keyword>
<dbReference type="PANTHER" id="PTHR12277">
    <property type="entry name" value="ALPHA/BETA HYDROLASE DOMAIN-CONTAINING PROTEIN"/>
    <property type="match status" value="1"/>
</dbReference>
<feature type="region of interest" description="Disordered" evidence="1">
    <location>
        <begin position="1"/>
        <end position="34"/>
    </location>
</feature>
<dbReference type="GeneID" id="106469281"/>
<dbReference type="RefSeq" id="XP_013785222.2">
    <property type="nucleotide sequence ID" value="XM_013929768.2"/>
</dbReference>
<evidence type="ECO:0000313" key="4">
    <source>
        <dbReference type="Proteomes" id="UP000694941"/>
    </source>
</evidence>
<keyword evidence="2" id="KW-1133">Transmembrane helix</keyword>
<accession>A0ABM1BMX8</accession>
<dbReference type="InterPro" id="IPR000073">
    <property type="entry name" value="AB_hydrolase_1"/>
</dbReference>
<keyword evidence="2" id="KW-0472">Membrane</keyword>
<keyword evidence="2" id="KW-0812">Transmembrane</keyword>
<dbReference type="PANTHER" id="PTHR12277:SF194">
    <property type="entry name" value="FI04476P"/>
    <property type="match status" value="1"/>
</dbReference>
<dbReference type="Proteomes" id="UP000694941">
    <property type="component" value="Unplaced"/>
</dbReference>
<dbReference type="SUPFAM" id="SSF53474">
    <property type="entry name" value="alpha/beta-Hydrolases"/>
    <property type="match status" value="1"/>
</dbReference>
<protein>
    <submittedName>
        <fullName evidence="5">Monoacylglycerol lipase ABHD12-like</fullName>
    </submittedName>
</protein>
<feature type="transmembrane region" description="Helical" evidence="2">
    <location>
        <begin position="48"/>
        <end position="69"/>
    </location>
</feature>
<dbReference type="Gene3D" id="3.40.50.1820">
    <property type="entry name" value="alpha/beta hydrolase"/>
    <property type="match status" value="1"/>
</dbReference>
<feature type="compositionally biased region" description="Basic and acidic residues" evidence="1">
    <location>
        <begin position="1"/>
        <end position="19"/>
    </location>
</feature>